<evidence type="ECO:0000313" key="2">
    <source>
        <dbReference type="Proteomes" id="UP001589818"/>
    </source>
</evidence>
<comment type="caution">
    <text evidence="1">The sequence shown here is derived from an EMBL/GenBank/DDBJ whole genome shotgun (WGS) entry which is preliminary data.</text>
</comment>
<sequence length="132" mass="15715">MRGEHHQSFHAIYHHALPVTALPLPWMLAQAKPHLPGSVMDITFKPFNRDRAYYRHHRNRVITRKRNIMKQFHWRLPEDQMGRLAKGKIHCSCWLCSKKSHRLGFPKSEMAQIEDQNQQLEDMQEITVPRLT</sequence>
<accession>A0ABV6J6Y0</accession>
<dbReference type="EMBL" id="JBHLVF010000011">
    <property type="protein sequence ID" value="MFC0391644.1"/>
    <property type="molecule type" value="Genomic_DNA"/>
</dbReference>
<evidence type="ECO:0000313" key="1">
    <source>
        <dbReference type="EMBL" id="MFC0391644.1"/>
    </source>
</evidence>
<name>A0ABV6J6Y0_9BACL</name>
<keyword evidence="2" id="KW-1185">Reference proteome</keyword>
<reference evidence="1 2" key="1">
    <citation type="submission" date="2024-09" db="EMBL/GenBank/DDBJ databases">
        <authorList>
            <person name="Sun Q."/>
            <person name="Mori K."/>
        </authorList>
    </citation>
    <scope>NUCLEOTIDE SEQUENCE [LARGE SCALE GENOMIC DNA]</scope>
    <source>
        <strain evidence="1 2">CCM 4839</strain>
    </source>
</reference>
<dbReference type="RefSeq" id="WP_204819714.1">
    <property type="nucleotide sequence ID" value="NZ_JANHOF010000006.1"/>
</dbReference>
<gene>
    <name evidence="1" type="ORF">ACFFJ8_09670</name>
</gene>
<evidence type="ECO:0008006" key="3">
    <source>
        <dbReference type="Google" id="ProtNLM"/>
    </source>
</evidence>
<dbReference type="Proteomes" id="UP001589818">
    <property type="component" value="Unassembled WGS sequence"/>
</dbReference>
<proteinExistence type="predicted"/>
<protein>
    <recommendedName>
        <fullName evidence="3">Cryptic loci regulator 2 N-terminal domain-containing protein</fullName>
    </recommendedName>
</protein>
<organism evidence="1 2">
    <name type="scientific">Paenibacillus mendelii</name>
    <dbReference type="NCBI Taxonomy" id="206163"/>
    <lineage>
        <taxon>Bacteria</taxon>
        <taxon>Bacillati</taxon>
        <taxon>Bacillota</taxon>
        <taxon>Bacilli</taxon>
        <taxon>Bacillales</taxon>
        <taxon>Paenibacillaceae</taxon>
        <taxon>Paenibacillus</taxon>
    </lineage>
</organism>